<dbReference type="InParanoid" id="A0A061A8W6"/>
<dbReference type="PATRIC" id="fig|35623.3.peg.210"/>
<dbReference type="Proteomes" id="UP000032434">
    <property type="component" value="Chromosome 1"/>
</dbReference>
<accession>A0A061A8W6</accession>
<keyword evidence="1" id="KW-0472">Membrane</keyword>
<evidence type="ECO:0000256" key="1">
    <source>
        <dbReference type="SAM" id="Phobius"/>
    </source>
</evidence>
<dbReference type="OrthoDB" id="9981847at2"/>
<keyword evidence="3" id="KW-1185">Reference proteome</keyword>
<evidence type="ECO:0000313" key="3">
    <source>
        <dbReference type="Proteomes" id="UP000032434"/>
    </source>
</evidence>
<feature type="transmembrane region" description="Helical" evidence="1">
    <location>
        <begin position="42"/>
        <end position="64"/>
    </location>
</feature>
<keyword evidence="1" id="KW-0812">Transmembrane</keyword>
<dbReference type="EMBL" id="LK028559">
    <property type="protein sequence ID" value="CDR30283.1"/>
    <property type="molecule type" value="Genomic_DNA"/>
</dbReference>
<evidence type="ECO:0000313" key="2">
    <source>
        <dbReference type="EMBL" id="CDR30283.1"/>
    </source>
</evidence>
<gene>
    <name evidence="2" type="ORF">Aocu_02100</name>
</gene>
<keyword evidence="1" id="KW-1133">Transmembrane helix</keyword>
<sequence length="80" mass="9206">MSRPYNEKDLNRQRIQTLLIVGPIPILSFIIGAIFFRESVLGLTLSIVGAIFFSLLYTAMLIIYKNRLIIFKKESSENKK</sequence>
<proteinExistence type="predicted"/>
<feature type="transmembrane region" description="Helical" evidence="1">
    <location>
        <begin position="18"/>
        <end position="36"/>
    </location>
</feature>
<dbReference type="KEGG" id="aoc:Aocu_02100"/>
<dbReference type="AlphaFoldDB" id="A0A061A8W6"/>
<dbReference type="HOGENOM" id="CLU_2679184_0_0_14"/>
<organism evidence="2 3">
    <name type="scientific">Acholeplasma oculi</name>
    <dbReference type="NCBI Taxonomy" id="35623"/>
    <lineage>
        <taxon>Bacteria</taxon>
        <taxon>Bacillati</taxon>
        <taxon>Mycoplasmatota</taxon>
        <taxon>Mollicutes</taxon>
        <taxon>Acholeplasmatales</taxon>
        <taxon>Acholeplasmataceae</taxon>
        <taxon>Acholeplasma</taxon>
    </lineage>
</organism>
<dbReference type="STRING" id="35623.Aocu_02100"/>
<name>A0A061A8W6_9MOLU</name>
<dbReference type="RefSeq" id="WP_045748852.1">
    <property type="nucleotide sequence ID" value="NZ_FUZK01000002.1"/>
</dbReference>
<reference evidence="3" key="1">
    <citation type="submission" date="2014-05" db="EMBL/GenBank/DDBJ databases">
        <authorList>
            <person name="Kube M."/>
        </authorList>
    </citation>
    <scope>NUCLEOTIDE SEQUENCE [LARGE SCALE GENOMIC DNA]</scope>
</reference>
<protein>
    <submittedName>
        <fullName evidence="2">Uncharacterized protein</fullName>
    </submittedName>
</protein>